<name>A0A6A3AA35_HIBSY</name>
<keyword evidence="1" id="KW-0732">Signal</keyword>
<keyword evidence="3" id="KW-1185">Reference proteome</keyword>
<protein>
    <submittedName>
        <fullName evidence="2">Uncharacterized protein</fullName>
    </submittedName>
</protein>
<proteinExistence type="predicted"/>
<evidence type="ECO:0000313" key="2">
    <source>
        <dbReference type="EMBL" id="KAE8700793.1"/>
    </source>
</evidence>
<organism evidence="2 3">
    <name type="scientific">Hibiscus syriacus</name>
    <name type="common">Rose of Sharon</name>
    <dbReference type="NCBI Taxonomy" id="106335"/>
    <lineage>
        <taxon>Eukaryota</taxon>
        <taxon>Viridiplantae</taxon>
        <taxon>Streptophyta</taxon>
        <taxon>Embryophyta</taxon>
        <taxon>Tracheophyta</taxon>
        <taxon>Spermatophyta</taxon>
        <taxon>Magnoliopsida</taxon>
        <taxon>eudicotyledons</taxon>
        <taxon>Gunneridae</taxon>
        <taxon>Pentapetalae</taxon>
        <taxon>rosids</taxon>
        <taxon>malvids</taxon>
        <taxon>Malvales</taxon>
        <taxon>Malvaceae</taxon>
        <taxon>Malvoideae</taxon>
        <taxon>Hibiscus</taxon>
    </lineage>
</organism>
<evidence type="ECO:0000313" key="3">
    <source>
        <dbReference type="Proteomes" id="UP000436088"/>
    </source>
</evidence>
<gene>
    <name evidence="2" type="ORF">F3Y22_tig00110556pilonHSYRG00768</name>
</gene>
<dbReference type="EMBL" id="VEPZ02001028">
    <property type="protein sequence ID" value="KAE8700793.1"/>
    <property type="molecule type" value="Genomic_DNA"/>
</dbReference>
<feature type="chain" id="PRO_5025571987" evidence="1">
    <location>
        <begin position="27"/>
        <end position="267"/>
    </location>
</feature>
<sequence length="267" mass="30647">MLLQFLETLSSLIRWLLLLEIWTIQTNFTPEVPNANALQKLVKSWENCLTGLEQWFNNAHDFCVALNKAEGCHWTIKDARKDYELHLMLNQGKLLMEYGFKASYAHVWRGLESTKEKPQVPYDEGYNQLPSLFKQIVENNPGNLSRTSEIFHQRLVSGSYKVDLNSGQMSFFKQLGKSLYHYCSDYFTVDAFWSTYSNSINPFATAVMAVQKKSSTIEVRPPALRHVSVTPKRKKNKNIYMDPLSGYCNAASAKEPGTIRQTSHIFS</sequence>
<comment type="caution">
    <text evidence="2">The sequence shown here is derived from an EMBL/GenBank/DDBJ whole genome shotgun (WGS) entry which is preliminary data.</text>
</comment>
<feature type="signal peptide" evidence="1">
    <location>
        <begin position="1"/>
        <end position="26"/>
    </location>
</feature>
<evidence type="ECO:0000256" key="1">
    <source>
        <dbReference type="SAM" id="SignalP"/>
    </source>
</evidence>
<reference evidence="2" key="1">
    <citation type="submission" date="2019-09" db="EMBL/GenBank/DDBJ databases">
        <title>Draft genome information of white flower Hibiscus syriacus.</title>
        <authorList>
            <person name="Kim Y.-M."/>
        </authorList>
    </citation>
    <scope>NUCLEOTIDE SEQUENCE [LARGE SCALE GENOMIC DNA]</scope>
    <source>
        <strain evidence="2">YM2019G1</strain>
    </source>
</reference>
<accession>A0A6A3AA35</accession>
<dbReference type="Proteomes" id="UP000436088">
    <property type="component" value="Unassembled WGS sequence"/>
</dbReference>
<dbReference type="AlphaFoldDB" id="A0A6A3AA35"/>